<evidence type="ECO:0000313" key="2">
    <source>
        <dbReference type="Proteomes" id="UP000541444"/>
    </source>
</evidence>
<sequence>TSDRSGKKALKTFREALDNYKLEYVVWDPYLEKRADRYVFKKVASFTGFIRSPEHVGGTILIEYSANSTEGNTCLGIPFVSTLAVCILLFNHVHTN</sequence>
<dbReference type="EMBL" id="JACGCM010002752">
    <property type="protein sequence ID" value="KAF6136305.1"/>
    <property type="molecule type" value="Genomic_DNA"/>
</dbReference>
<name>A0A7J7L107_9MAGN</name>
<proteinExistence type="predicted"/>
<gene>
    <name evidence="1" type="ORF">GIB67_042790</name>
</gene>
<evidence type="ECO:0000313" key="1">
    <source>
        <dbReference type="EMBL" id="KAF6136305.1"/>
    </source>
</evidence>
<dbReference type="AlphaFoldDB" id="A0A7J7L107"/>
<protein>
    <submittedName>
        <fullName evidence="1">Uncharacterized protein</fullName>
    </submittedName>
</protein>
<reference evidence="1 2" key="1">
    <citation type="journal article" date="2020" name="IScience">
        <title>Genome Sequencing of the Endangered Kingdonia uniflora (Circaeasteraceae, Ranunculales) Reveals Potential Mechanisms of Evolutionary Specialization.</title>
        <authorList>
            <person name="Sun Y."/>
            <person name="Deng T."/>
            <person name="Zhang A."/>
            <person name="Moore M.J."/>
            <person name="Landis J.B."/>
            <person name="Lin N."/>
            <person name="Zhang H."/>
            <person name="Zhang X."/>
            <person name="Huang J."/>
            <person name="Zhang X."/>
            <person name="Sun H."/>
            <person name="Wang H."/>
        </authorList>
    </citation>
    <scope>NUCLEOTIDE SEQUENCE [LARGE SCALE GENOMIC DNA]</scope>
    <source>
        <strain evidence="1">TB1705</strain>
        <tissue evidence="1">Leaf</tissue>
    </source>
</reference>
<dbReference type="Proteomes" id="UP000541444">
    <property type="component" value="Unassembled WGS sequence"/>
</dbReference>
<comment type="caution">
    <text evidence="1">The sequence shown here is derived from an EMBL/GenBank/DDBJ whole genome shotgun (WGS) entry which is preliminary data.</text>
</comment>
<accession>A0A7J7L107</accession>
<organism evidence="1 2">
    <name type="scientific">Kingdonia uniflora</name>
    <dbReference type="NCBI Taxonomy" id="39325"/>
    <lineage>
        <taxon>Eukaryota</taxon>
        <taxon>Viridiplantae</taxon>
        <taxon>Streptophyta</taxon>
        <taxon>Embryophyta</taxon>
        <taxon>Tracheophyta</taxon>
        <taxon>Spermatophyta</taxon>
        <taxon>Magnoliopsida</taxon>
        <taxon>Ranunculales</taxon>
        <taxon>Circaeasteraceae</taxon>
        <taxon>Kingdonia</taxon>
    </lineage>
</organism>
<keyword evidence="2" id="KW-1185">Reference proteome</keyword>
<feature type="non-terminal residue" evidence="1">
    <location>
        <position position="96"/>
    </location>
</feature>